<dbReference type="OrthoDB" id="9802658at2"/>
<dbReference type="InterPro" id="IPR009006">
    <property type="entry name" value="Ala_racemase/Decarboxylase_C"/>
</dbReference>
<dbReference type="PANTHER" id="PTHR43295">
    <property type="entry name" value="ARGININE DECARBOXYLASE"/>
    <property type="match status" value="1"/>
</dbReference>
<dbReference type="FunFam" id="3.20.20.10:FF:000001">
    <property type="entry name" value="Biosynthetic arginine decarboxylase"/>
    <property type="match status" value="1"/>
</dbReference>
<feature type="binding site" evidence="13">
    <location>
        <begin position="285"/>
        <end position="295"/>
    </location>
    <ligand>
        <name>substrate</name>
    </ligand>
</feature>
<feature type="domain" description="Arginine decarboxylase C-terminal helical" evidence="18">
    <location>
        <begin position="581"/>
        <end position="632"/>
    </location>
</feature>
<comment type="pathway">
    <text evidence="13">Amine and polyamine biosynthesis; agmatine biosynthesis; agmatine from L-arginine: step 1/1.</text>
</comment>
<organism evidence="19 20">
    <name type="scientific">Planctomicrobium piriforme</name>
    <dbReference type="NCBI Taxonomy" id="1576369"/>
    <lineage>
        <taxon>Bacteria</taxon>
        <taxon>Pseudomonadati</taxon>
        <taxon>Planctomycetota</taxon>
        <taxon>Planctomycetia</taxon>
        <taxon>Planctomycetales</taxon>
        <taxon>Planctomycetaceae</taxon>
        <taxon>Planctomicrobium</taxon>
    </lineage>
</organism>
<reference evidence="20" key="1">
    <citation type="submission" date="2016-10" db="EMBL/GenBank/DDBJ databases">
        <authorList>
            <person name="Varghese N."/>
            <person name="Submissions S."/>
        </authorList>
    </citation>
    <scope>NUCLEOTIDE SEQUENCE [LARGE SCALE GENOMIC DNA]</scope>
    <source>
        <strain evidence="20">DSM 26348</strain>
    </source>
</reference>
<dbReference type="InterPro" id="IPR022657">
    <property type="entry name" value="De-COase2_CS"/>
</dbReference>
<evidence type="ECO:0000256" key="4">
    <source>
        <dbReference type="ARBA" id="ARBA00008357"/>
    </source>
</evidence>
<dbReference type="InterPro" id="IPR022644">
    <property type="entry name" value="De-COase2_N"/>
</dbReference>
<dbReference type="CDD" id="cd06830">
    <property type="entry name" value="PLPDE_III_ADC"/>
    <property type="match status" value="1"/>
</dbReference>
<evidence type="ECO:0000256" key="13">
    <source>
        <dbReference type="HAMAP-Rule" id="MF_01417"/>
    </source>
</evidence>
<dbReference type="InterPro" id="IPR040634">
    <property type="entry name" value="Arg_decarb_HB"/>
</dbReference>
<feature type="domain" description="Orn/DAP/Arg decarboxylase 2 N-terminal" evidence="16">
    <location>
        <begin position="89"/>
        <end position="345"/>
    </location>
</feature>
<keyword evidence="10 13" id="KW-0620">Polyamine biosynthesis</keyword>
<dbReference type="Gene3D" id="1.10.287.3440">
    <property type="match status" value="1"/>
</dbReference>
<sequence>MIDPANSWSLADSIDLYEIDRWGNGFFAVGKNGQVQVHPSRDVNQAIDLKELVDRLQARGLDLPILVRFNGILKERLREMHDVFAKAIKDHDYKGKYACVYPIKVNQQREVVDKIIEYGRDYGFGLEAGSKPELLAVIAMAEPHMPIVCNGFKDDEFIEMAMLATKIGRTVIPVVEKFSELERILAFATKVGVRPMIGMRVKLAARGAGRWQSSGGYRSKFGLTVSEILKAHELLESRGMADCFKLLHFHLGSQITNIRQVKAAINESIRVYVDLHRRGAGLEYLDVGGGLGVDYDGSQTNFQSSMNYTLQEYANDVVYHTLTVCDEAGVPHPQIISESGRAVAAFHSVLVFGTLGVTHQGELSELPSTIPENFEQPLHDLWGTYQGVVPRNALESYHDAQQALDMTMNLFSTGYLPLEQRVLAENLFFAICHKIRKITEEMEYVPDELTGLDRMLSDLFFCNFSLFQSMPDSWAIKQLFPVMPIHRLKEQPTRHAVLCDITCDSDGKIDTFIDRRDVKKTLMLHDYQNEPYYLGAFLIGAYQEILGDLHNLFGDTNTVHVDIKDGEVVLETIIKGETIYEVLDYVQYKGKDLMDRVQVHVENAVRQGRIDNVQAGHFVRTYEESLMGYTYLEGARDV</sequence>
<dbReference type="HAMAP" id="MF_01417">
    <property type="entry name" value="SpeA"/>
    <property type="match status" value="1"/>
</dbReference>
<evidence type="ECO:0000313" key="19">
    <source>
        <dbReference type="EMBL" id="SFI96271.1"/>
    </source>
</evidence>
<protein>
    <recommendedName>
        <fullName evidence="13">Biosynthetic arginine decarboxylase</fullName>
        <shortName evidence="13">ADC</shortName>
        <ecNumber evidence="13">4.1.1.19</ecNumber>
    </recommendedName>
</protein>
<feature type="domain" description="Arginine decarboxylase helical bundle" evidence="17">
    <location>
        <begin position="374"/>
        <end position="452"/>
    </location>
</feature>
<dbReference type="PANTHER" id="PTHR43295:SF9">
    <property type="entry name" value="BIOSYNTHETIC ARGININE DECARBOXYLASE"/>
    <property type="match status" value="1"/>
</dbReference>
<dbReference type="Pfam" id="PF17944">
    <property type="entry name" value="Arg_decarbox_C"/>
    <property type="match status" value="1"/>
</dbReference>
<keyword evidence="8 13" id="KW-0663">Pyridoxal phosphate</keyword>
<comment type="cofactor">
    <cofactor evidence="2 13">
        <name>Mg(2+)</name>
        <dbReference type="ChEBI" id="CHEBI:18420"/>
    </cofactor>
</comment>
<dbReference type="FunFam" id="1.20.58.930:FF:000002">
    <property type="entry name" value="Biosynthetic arginine decarboxylase"/>
    <property type="match status" value="1"/>
</dbReference>
<keyword evidence="20" id="KW-1185">Reference proteome</keyword>
<keyword evidence="7 13" id="KW-0460">Magnesium</keyword>
<dbReference type="GO" id="GO:0008295">
    <property type="term" value="P:spermidine biosynthetic process"/>
    <property type="evidence" value="ECO:0007669"/>
    <property type="project" value="UniProtKB-UniRule"/>
</dbReference>
<evidence type="ECO:0000259" key="16">
    <source>
        <dbReference type="Pfam" id="PF02784"/>
    </source>
</evidence>
<evidence type="ECO:0000256" key="1">
    <source>
        <dbReference type="ARBA" id="ARBA00001933"/>
    </source>
</evidence>
<evidence type="ECO:0000256" key="14">
    <source>
        <dbReference type="PIRSR" id="PIRSR001336-50"/>
    </source>
</evidence>
<dbReference type="Gene3D" id="2.40.37.10">
    <property type="entry name" value="Lyase, Ornithine Decarboxylase, Chain A, domain 1"/>
    <property type="match status" value="1"/>
</dbReference>
<dbReference type="GO" id="GO:0033388">
    <property type="term" value="P:putrescine biosynthetic process from arginine"/>
    <property type="evidence" value="ECO:0007669"/>
    <property type="project" value="UniProtKB-ARBA"/>
</dbReference>
<dbReference type="EC" id="4.1.1.19" evidence="13"/>
<dbReference type="GO" id="GO:0008792">
    <property type="term" value="F:arginine decarboxylase activity"/>
    <property type="evidence" value="ECO:0007669"/>
    <property type="project" value="UniProtKB-UniRule"/>
</dbReference>
<evidence type="ECO:0000256" key="12">
    <source>
        <dbReference type="ARBA" id="ARBA00049309"/>
    </source>
</evidence>
<evidence type="ECO:0000259" key="17">
    <source>
        <dbReference type="Pfam" id="PF17810"/>
    </source>
</evidence>
<evidence type="ECO:0000259" key="18">
    <source>
        <dbReference type="Pfam" id="PF17944"/>
    </source>
</evidence>
<dbReference type="GO" id="GO:0006527">
    <property type="term" value="P:L-arginine catabolic process"/>
    <property type="evidence" value="ECO:0007669"/>
    <property type="project" value="InterPro"/>
</dbReference>
<dbReference type="InterPro" id="IPR000183">
    <property type="entry name" value="Orn/DAP/Arg_de-COase"/>
</dbReference>
<dbReference type="NCBIfam" id="TIGR01273">
    <property type="entry name" value="speA"/>
    <property type="match status" value="1"/>
</dbReference>
<comment type="cofactor">
    <cofactor evidence="1 13 14">
        <name>pyridoxal 5'-phosphate</name>
        <dbReference type="ChEBI" id="CHEBI:597326"/>
    </cofactor>
</comment>
<keyword evidence="9 13" id="KW-0745">Spermidine biosynthesis</keyword>
<keyword evidence="11 13" id="KW-0456">Lyase</keyword>
<comment type="similarity">
    <text evidence="4 13">Belongs to the Orn/Lys/Arg decarboxylase class-II family. SpeA subfamily.</text>
</comment>
<dbReference type="SUPFAM" id="SSF51419">
    <property type="entry name" value="PLP-binding barrel"/>
    <property type="match status" value="1"/>
</dbReference>
<dbReference type="InterPro" id="IPR029066">
    <property type="entry name" value="PLP-binding_barrel"/>
</dbReference>
<comment type="function">
    <text evidence="3 13">Catalyzes the biosynthesis of agmatine from arginine.</text>
</comment>
<dbReference type="GO" id="GO:0046872">
    <property type="term" value="F:metal ion binding"/>
    <property type="evidence" value="ECO:0007669"/>
    <property type="project" value="UniProtKB-KW"/>
</dbReference>
<dbReference type="Proteomes" id="UP000199518">
    <property type="component" value="Unassembled WGS sequence"/>
</dbReference>
<dbReference type="SUPFAM" id="SSF50621">
    <property type="entry name" value="Alanine racemase C-terminal domain-like"/>
    <property type="match status" value="1"/>
</dbReference>
<dbReference type="PRINTS" id="PR01179">
    <property type="entry name" value="ODADCRBXLASE"/>
</dbReference>
<dbReference type="Gene3D" id="1.20.58.930">
    <property type="match status" value="1"/>
</dbReference>
<evidence type="ECO:0000256" key="7">
    <source>
        <dbReference type="ARBA" id="ARBA00022842"/>
    </source>
</evidence>
<evidence type="ECO:0000256" key="8">
    <source>
        <dbReference type="ARBA" id="ARBA00022898"/>
    </source>
</evidence>
<name>A0A1I3MH90_9PLAN</name>
<evidence type="ECO:0000256" key="11">
    <source>
        <dbReference type="ARBA" id="ARBA00023239"/>
    </source>
</evidence>
<dbReference type="InterPro" id="IPR022653">
    <property type="entry name" value="De-COase2_pyr-phos_BS"/>
</dbReference>
<dbReference type="InterPro" id="IPR041128">
    <property type="entry name" value="Arg_decarbox_C"/>
</dbReference>
<evidence type="ECO:0000256" key="2">
    <source>
        <dbReference type="ARBA" id="ARBA00001946"/>
    </source>
</evidence>
<dbReference type="AlphaFoldDB" id="A0A1I3MH90"/>
<evidence type="ECO:0000256" key="9">
    <source>
        <dbReference type="ARBA" id="ARBA00023066"/>
    </source>
</evidence>
<dbReference type="Pfam" id="PF02784">
    <property type="entry name" value="Orn_Arg_deC_N"/>
    <property type="match status" value="1"/>
</dbReference>
<dbReference type="UniPathway" id="UPA00186">
    <property type="reaction ID" value="UER00284"/>
</dbReference>
<keyword evidence="5 13" id="KW-0479">Metal-binding</keyword>
<dbReference type="InterPro" id="IPR002985">
    <property type="entry name" value="Arg_decrbxlase"/>
</dbReference>
<feature type="modified residue" description="N6-(pyridoxal phosphate)lysine" evidence="13 14">
    <location>
        <position position="104"/>
    </location>
</feature>
<dbReference type="RefSeq" id="WP_092053144.1">
    <property type="nucleotide sequence ID" value="NZ_FOQD01000014.1"/>
</dbReference>
<dbReference type="PROSITE" id="PS00878">
    <property type="entry name" value="ODR_DC_2_1"/>
    <property type="match status" value="1"/>
</dbReference>
<accession>A0A1I3MH90</accession>
<dbReference type="PROSITE" id="PS00879">
    <property type="entry name" value="ODR_DC_2_2"/>
    <property type="match status" value="1"/>
</dbReference>
<keyword evidence="6 13" id="KW-0210">Decarboxylase</keyword>
<dbReference type="Pfam" id="PF17810">
    <property type="entry name" value="Arg_decarb_HB"/>
    <property type="match status" value="1"/>
</dbReference>
<gene>
    <name evidence="13" type="primary">speA</name>
    <name evidence="19" type="ORF">SAMN05421753_1144</name>
</gene>
<comment type="catalytic activity">
    <reaction evidence="12 13">
        <text>L-arginine + H(+) = agmatine + CO2</text>
        <dbReference type="Rhea" id="RHEA:17641"/>
        <dbReference type="ChEBI" id="CHEBI:15378"/>
        <dbReference type="ChEBI" id="CHEBI:16526"/>
        <dbReference type="ChEBI" id="CHEBI:32682"/>
        <dbReference type="ChEBI" id="CHEBI:58145"/>
        <dbReference type="EC" id="4.1.1.19"/>
    </reaction>
</comment>
<evidence type="ECO:0000256" key="6">
    <source>
        <dbReference type="ARBA" id="ARBA00022793"/>
    </source>
</evidence>
<dbReference type="PRINTS" id="PR01180">
    <property type="entry name" value="ARGDCRBXLASE"/>
</dbReference>
<dbReference type="Gene3D" id="3.20.20.10">
    <property type="entry name" value="Alanine racemase"/>
    <property type="match status" value="1"/>
</dbReference>
<evidence type="ECO:0000256" key="3">
    <source>
        <dbReference type="ARBA" id="ARBA00002257"/>
    </source>
</evidence>
<evidence type="ECO:0000256" key="15">
    <source>
        <dbReference type="PIRSR" id="PIRSR600183-50"/>
    </source>
</evidence>
<evidence type="ECO:0000256" key="10">
    <source>
        <dbReference type="ARBA" id="ARBA00023115"/>
    </source>
</evidence>
<dbReference type="PIRSF" id="PIRSF001336">
    <property type="entry name" value="Arg_decrbxlase"/>
    <property type="match status" value="1"/>
</dbReference>
<dbReference type="STRING" id="1576369.SAMN05421753_1144"/>
<dbReference type="NCBIfam" id="NF003763">
    <property type="entry name" value="PRK05354.1"/>
    <property type="match status" value="1"/>
</dbReference>
<proteinExistence type="inferred from homology"/>
<dbReference type="EMBL" id="FOQD01000014">
    <property type="protein sequence ID" value="SFI96271.1"/>
    <property type="molecule type" value="Genomic_DNA"/>
</dbReference>
<feature type="active site" description="Proton donor" evidence="15">
    <location>
        <position position="503"/>
    </location>
</feature>
<evidence type="ECO:0000313" key="20">
    <source>
        <dbReference type="Proteomes" id="UP000199518"/>
    </source>
</evidence>
<evidence type="ECO:0000256" key="5">
    <source>
        <dbReference type="ARBA" id="ARBA00022723"/>
    </source>
</evidence>